<proteinExistence type="predicted"/>
<accession>A0ABS2FLZ6</accession>
<organism evidence="1 2">
    <name type="scientific">Faecalicoccus acidiformans</name>
    <dbReference type="NCBI Taxonomy" id="915173"/>
    <lineage>
        <taxon>Bacteria</taxon>
        <taxon>Bacillati</taxon>
        <taxon>Bacillota</taxon>
        <taxon>Erysipelotrichia</taxon>
        <taxon>Erysipelotrichales</taxon>
        <taxon>Erysipelotrichaceae</taxon>
        <taxon>Faecalicoccus</taxon>
    </lineage>
</organism>
<dbReference type="InterPro" id="IPR036388">
    <property type="entry name" value="WH-like_DNA-bd_sf"/>
</dbReference>
<reference evidence="1 2" key="1">
    <citation type="journal article" date="2021" name="Sci. Rep.">
        <title>The distribution of antibiotic resistance genes in chicken gut microbiota commensals.</title>
        <authorList>
            <person name="Juricova H."/>
            <person name="Matiasovicova J."/>
            <person name="Kubasova T."/>
            <person name="Cejkova D."/>
            <person name="Rychlik I."/>
        </authorList>
    </citation>
    <scope>NUCLEOTIDE SEQUENCE [LARGE SCALE GENOMIC DNA]</scope>
    <source>
        <strain evidence="1 2">An423</strain>
    </source>
</reference>
<dbReference type="EMBL" id="JACJLU010000002">
    <property type="protein sequence ID" value="MBM6831028.1"/>
    <property type="molecule type" value="Genomic_DNA"/>
</dbReference>
<sequence length="141" mass="16147">MTDNQKAQIIKLRAAGNGYGKIAQTIGISVNTVKSFCRRNDINGDMAAVPSVILTGETTACENCGREIQQIAKRKKKRFCCDKCRNEWWNSHLDQVKRKAVYDFRCPRCGKEFHIYGDKRRKYCSHECYIADRFKGGDGDE</sequence>
<evidence type="ECO:0000313" key="2">
    <source>
        <dbReference type="Proteomes" id="UP000775500"/>
    </source>
</evidence>
<gene>
    <name evidence="1" type="ORF">H5982_02750</name>
</gene>
<keyword evidence="2" id="KW-1185">Reference proteome</keyword>
<name>A0ABS2FLZ6_9FIRM</name>
<dbReference type="Gene3D" id="1.10.10.10">
    <property type="entry name" value="Winged helix-like DNA-binding domain superfamily/Winged helix DNA-binding domain"/>
    <property type="match status" value="1"/>
</dbReference>
<dbReference type="Proteomes" id="UP000775500">
    <property type="component" value="Unassembled WGS sequence"/>
</dbReference>
<comment type="caution">
    <text evidence="1">The sequence shown here is derived from an EMBL/GenBank/DDBJ whole genome shotgun (WGS) entry which is preliminary data.</text>
</comment>
<dbReference type="RefSeq" id="WP_204685016.1">
    <property type="nucleotide sequence ID" value="NZ_JACJLU010000002.1"/>
</dbReference>
<evidence type="ECO:0000313" key="1">
    <source>
        <dbReference type="EMBL" id="MBM6831028.1"/>
    </source>
</evidence>
<protein>
    <submittedName>
        <fullName evidence="1">RNA polymerase subunit sigma-70</fullName>
    </submittedName>
</protein>